<gene>
    <name evidence="5" type="ORF">ACFOD3_24840</name>
</gene>
<name>A0ABV7C434_9PROT</name>
<dbReference type="RefSeq" id="WP_216839582.1">
    <property type="nucleotide sequence ID" value="NZ_JAFNJS010000009.1"/>
</dbReference>
<keyword evidence="1 2" id="KW-0238">DNA-binding</keyword>
<keyword evidence="6" id="KW-1185">Reference proteome</keyword>
<comment type="caution">
    <text evidence="5">The sequence shown here is derived from an EMBL/GenBank/DDBJ whole genome shotgun (WGS) entry which is preliminary data.</text>
</comment>
<evidence type="ECO:0000256" key="1">
    <source>
        <dbReference type="ARBA" id="ARBA00023125"/>
    </source>
</evidence>
<evidence type="ECO:0000256" key="3">
    <source>
        <dbReference type="SAM" id="MobiDB-lite"/>
    </source>
</evidence>
<evidence type="ECO:0000259" key="4">
    <source>
        <dbReference type="PROSITE" id="PS50977"/>
    </source>
</evidence>
<sequence length="216" mass="23237">MIEVDAPARRKPGRAPMPETARRHLLTEAAAEVFMRDGYAAASMDDVARAAGMSKRTLYQYFPSKAALFEATVAAALAPLHVASELEADPDLGRALRGMLQAAAAHLFALRQTGIFRLVISEVNRSPELAEATHRVLFNKGAGSLQRRIAAEVARGNIRLQDEEAAARMLFGMALGATHFKLLLGVRGEPDAAEVATLARAAVDVFLHGALRREAV</sequence>
<dbReference type="InterPro" id="IPR001647">
    <property type="entry name" value="HTH_TetR"/>
</dbReference>
<feature type="DNA-binding region" description="H-T-H motif" evidence="2">
    <location>
        <begin position="43"/>
        <end position="62"/>
    </location>
</feature>
<dbReference type="InterPro" id="IPR050109">
    <property type="entry name" value="HTH-type_TetR-like_transc_reg"/>
</dbReference>
<feature type="domain" description="HTH tetR-type" evidence="4">
    <location>
        <begin position="20"/>
        <end position="80"/>
    </location>
</feature>
<dbReference type="Pfam" id="PF14246">
    <property type="entry name" value="TetR_C_7"/>
    <property type="match status" value="1"/>
</dbReference>
<dbReference type="PANTHER" id="PTHR30055:SF223">
    <property type="entry name" value="HTH-TYPE TRANSCRIPTIONAL REGULATOR UIDR"/>
    <property type="match status" value="1"/>
</dbReference>
<organism evidence="5 6">
    <name type="scientific">Falsiroseomonas tokyonensis</name>
    <dbReference type="NCBI Taxonomy" id="430521"/>
    <lineage>
        <taxon>Bacteria</taxon>
        <taxon>Pseudomonadati</taxon>
        <taxon>Pseudomonadota</taxon>
        <taxon>Alphaproteobacteria</taxon>
        <taxon>Acetobacterales</taxon>
        <taxon>Roseomonadaceae</taxon>
        <taxon>Falsiroseomonas</taxon>
    </lineage>
</organism>
<accession>A0ABV7C434</accession>
<dbReference type="PANTHER" id="PTHR30055">
    <property type="entry name" value="HTH-TYPE TRANSCRIPTIONAL REGULATOR RUTR"/>
    <property type="match status" value="1"/>
</dbReference>
<feature type="region of interest" description="Disordered" evidence="3">
    <location>
        <begin position="1"/>
        <end position="20"/>
    </location>
</feature>
<evidence type="ECO:0000313" key="6">
    <source>
        <dbReference type="Proteomes" id="UP001595420"/>
    </source>
</evidence>
<dbReference type="InterPro" id="IPR039536">
    <property type="entry name" value="TetR_C_Proteobacteria"/>
</dbReference>
<reference evidence="6" key="1">
    <citation type="journal article" date="2019" name="Int. J. Syst. Evol. Microbiol.">
        <title>The Global Catalogue of Microorganisms (GCM) 10K type strain sequencing project: providing services to taxonomists for standard genome sequencing and annotation.</title>
        <authorList>
            <consortium name="The Broad Institute Genomics Platform"/>
            <consortium name="The Broad Institute Genome Sequencing Center for Infectious Disease"/>
            <person name="Wu L."/>
            <person name="Ma J."/>
        </authorList>
    </citation>
    <scope>NUCLEOTIDE SEQUENCE [LARGE SCALE GENOMIC DNA]</scope>
    <source>
        <strain evidence="6">CGMCC 1.16855</strain>
    </source>
</reference>
<dbReference type="EMBL" id="JBHRSB010000009">
    <property type="protein sequence ID" value="MFC3003145.1"/>
    <property type="molecule type" value="Genomic_DNA"/>
</dbReference>
<dbReference type="Pfam" id="PF00440">
    <property type="entry name" value="TetR_N"/>
    <property type="match status" value="1"/>
</dbReference>
<dbReference type="Proteomes" id="UP001595420">
    <property type="component" value="Unassembled WGS sequence"/>
</dbReference>
<dbReference type="PROSITE" id="PS50977">
    <property type="entry name" value="HTH_TETR_2"/>
    <property type="match status" value="1"/>
</dbReference>
<proteinExistence type="predicted"/>
<evidence type="ECO:0000313" key="5">
    <source>
        <dbReference type="EMBL" id="MFC3003145.1"/>
    </source>
</evidence>
<protein>
    <submittedName>
        <fullName evidence="5">TetR/AcrR family transcriptional regulator</fullName>
    </submittedName>
</protein>
<evidence type="ECO:0000256" key="2">
    <source>
        <dbReference type="PROSITE-ProRule" id="PRU00335"/>
    </source>
</evidence>